<comment type="similarity">
    <text evidence="1">Belongs to the 'phage' integrase family.</text>
</comment>
<dbReference type="InterPro" id="IPR004107">
    <property type="entry name" value="Integrase_SAM-like_N"/>
</dbReference>
<dbReference type="PANTHER" id="PTHR30349">
    <property type="entry name" value="PHAGE INTEGRASE-RELATED"/>
    <property type="match status" value="1"/>
</dbReference>
<evidence type="ECO:0000259" key="6">
    <source>
        <dbReference type="PROSITE" id="PS51898"/>
    </source>
</evidence>
<dbReference type="SUPFAM" id="SSF56349">
    <property type="entry name" value="DNA breaking-rejoining enzymes"/>
    <property type="match status" value="1"/>
</dbReference>
<dbReference type="InterPro" id="IPR002104">
    <property type="entry name" value="Integrase_catalytic"/>
</dbReference>
<accession>A0ABT4EWU6</accession>
<dbReference type="EMBL" id="JAMDLZ010000073">
    <property type="protein sequence ID" value="MCY9550028.1"/>
    <property type="molecule type" value="Genomic_DNA"/>
</dbReference>
<evidence type="ECO:0000256" key="3">
    <source>
        <dbReference type="ARBA" id="ARBA00023125"/>
    </source>
</evidence>
<proteinExistence type="inferred from homology"/>
<evidence type="ECO:0000256" key="5">
    <source>
        <dbReference type="PROSITE-ProRule" id="PRU01248"/>
    </source>
</evidence>
<dbReference type="Gene3D" id="1.10.150.130">
    <property type="match status" value="1"/>
</dbReference>
<evidence type="ECO:0000256" key="4">
    <source>
        <dbReference type="ARBA" id="ARBA00023172"/>
    </source>
</evidence>
<keyword evidence="3 5" id="KW-0238">DNA-binding</keyword>
<dbReference type="Proteomes" id="UP001527052">
    <property type="component" value="Unassembled WGS sequence"/>
</dbReference>
<dbReference type="Pfam" id="PF13495">
    <property type="entry name" value="Phage_int_SAM_4"/>
    <property type="match status" value="1"/>
</dbReference>
<dbReference type="Gene3D" id="1.10.443.10">
    <property type="entry name" value="Intergrase catalytic core"/>
    <property type="match status" value="1"/>
</dbReference>
<keyword evidence="2" id="KW-0229">DNA integration</keyword>
<keyword evidence="4" id="KW-0233">DNA recombination</keyword>
<evidence type="ECO:0000313" key="9">
    <source>
        <dbReference type="Proteomes" id="UP001527052"/>
    </source>
</evidence>
<evidence type="ECO:0000259" key="7">
    <source>
        <dbReference type="PROSITE" id="PS51900"/>
    </source>
</evidence>
<evidence type="ECO:0000256" key="1">
    <source>
        <dbReference type="ARBA" id="ARBA00008857"/>
    </source>
</evidence>
<dbReference type="CDD" id="cd00397">
    <property type="entry name" value="DNA_BRE_C"/>
    <property type="match status" value="1"/>
</dbReference>
<name>A0ABT4EWU6_9BACI</name>
<dbReference type="PROSITE" id="PS51898">
    <property type="entry name" value="TYR_RECOMBINASE"/>
    <property type="match status" value="1"/>
</dbReference>
<gene>
    <name evidence="8" type="ORF">M5W82_24480</name>
</gene>
<keyword evidence="9" id="KW-1185">Reference proteome</keyword>
<dbReference type="InterPro" id="IPR010998">
    <property type="entry name" value="Integrase_recombinase_N"/>
</dbReference>
<dbReference type="Pfam" id="PF00589">
    <property type="entry name" value="Phage_integrase"/>
    <property type="match status" value="1"/>
</dbReference>
<comment type="caution">
    <text evidence="8">The sequence shown here is derived from an EMBL/GenBank/DDBJ whole genome shotgun (WGS) entry which is preliminary data.</text>
</comment>
<protein>
    <submittedName>
        <fullName evidence="8">Tyrosine-type recombinase/integrase</fullName>
    </submittedName>
</protein>
<reference evidence="8 9" key="1">
    <citation type="submission" date="2022-05" db="EMBL/GenBank/DDBJ databases">
        <title>Genome Sequencing of Bee-Associated Microbes.</title>
        <authorList>
            <person name="Dunlap C."/>
        </authorList>
    </citation>
    <scope>NUCLEOTIDE SEQUENCE [LARGE SCALE GENOMIC DNA]</scope>
    <source>
        <strain evidence="8 9">NRRL BD-083</strain>
    </source>
</reference>
<dbReference type="InterPro" id="IPR050090">
    <property type="entry name" value="Tyrosine_recombinase_XerCD"/>
</dbReference>
<sequence length="303" mass="36132">MLLKFAYDDFIADRKFNNTTQANINSYKYMIKPFIEYCIEEGAINVEDVTHNHLKNYLVMCQQQNKKPNTINTIILRAKAFFNYLVDEGIIQDNIAKKIKVQKVDIKIDTFTDNQINQMVAFYRVQRKRHQSYSSYRNLLIVLVLLGAGIRRKELIMLKWDDVDFKNQTLQVHGKSRKYETVFLTDKLTKELLAFRAFSRSSFKTECEYVFITNKNEPFTINTIDYVFRELKQKMNFKDVRVSPHTFRHTFCRNLVQSNVNSFTIMKLMRHENIVTTQRYVNLWGSHLKQENDKHNPLNNFDF</sequence>
<dbReference type="RefSeq" id="WP_268639905.1">
    <property type="nucleotide sequence ID" value="NZ_JAMDLZ010000073.1"/>
</dbReference>
<dbReference type="PANTHER" id="PTHR30349:SF41">
    <property type="entry name" value="INTEGRASE_RECOMBINASE PROTEIN MJ0367-RELATED"/>
    <property type="match status" value="1"/>
</dbReference>
<evidence type="ECO:0000313" key="8">
    <source>
        <dbReference type="EMBL" id="MCY9550028.1"/>
    </source>
</evidence>
<dbReference type="InterPro" id="IPR013762">
    <property type="entry name" value="Integrase-like_cat_sf"/>
</dbReference>
<feature type="domain" description="Core-binding (CB)" evidence="7">
    <location>
        <begin position="1"/>
        <end position="86"/>
    </location>
</feature>
<dbReference type="PROSITE" id="PS51900">
    <property type="entry name" value="CB"/>
    <property type="match status" value="1"/>
</dbReference>
<evidence type="ECO:0000256" key="2">
    <source>
        <dbReference type="ARBA" id="ARBA00022908"/>
    </source>
</evidence>
<dbReference type="InterPro" id="IPR011010">
    <property type="entry name" value="DNA_brk_join_enz"/>
</dbReference>
<dbReference type="InterPro" id="IPR044068">
    <property type="entry name" value="CB"/>
</dbReference>
<feature type="domain" description="Tyr recombinase" evidence="6">
    <location>
        <begin position="106"/>
        <end position="293"/>
    </location>
</feature>
<organism evidence="8 9">
    <name type="scientific">Lysinibacillus xylanilyticus</name>
    <dbReference type="NCBI Taxonomy" id="582475"/>
    <lineage>
        <taxon>Bacteria</taxon>
        <taxon>Bacillati</taxon>
        <taxon>Bacillota</taxon>
        <taxon>Bacilli</taxon>
        <taxon>Bacillales</taxon>
        <taxon>Bacillaceae</taxon>
        <taxon>Lysinibacillus</taxon>
    </lineage>
</organism>